<dbReference type="EMBL" id="GBXM01053631">
    <property type="protein sequence ID" value="JAH54946.1"/>
    <property type="molecule type" value="Transcribed_RNA"/>
</dbReference>
<evidence type="ECO:0000313" key="1">
    <source>
        <dbReference type="EMBL" id="JAH54946.1"/>
    </source>
</evidence>
<sequence>MCIWTANSQLRVAKLLQHQRIVCRVKSQLNWGLSK</sequence>
<reference evidence="1" key="1">
    <citation type="submission" date="2014-11" db="EMBL/GenBank/DDBJ databases">
        <authorList>
            <person name="Amaro Gonzalez C."/>
        </authorList>
    </citation>
    <scope>NUCLEOTIDE SEQUENCE</scope>
</reference>
<reference evidence="1" key="2">
    <citation type="journal article" date="2015" name="Fish Shellfish Immunol.">
        <title>Early steps in the European eel (Anguilla anguilla)-Vibrio vulnificus interaction in the gills: Role of the RtxA13 toxin.</title>
        <authorList>
            <person name="Callol A."/>
            <person name="Pajuelo D."/>
            <person name="Ebbesson L."/>
            <person name="Teles M."/>
            <person name="MacKenzie S."/>
            <person name="Amaro C."/>
        </authorList>
    </citation>
    <scope>NUCLEOTIDE SEQUENCE</scope>
</reference>
<accession>A0A0E9TMX3</accession>
<protein>
    <submittedName>
        <fullName evidence="1">Uncharacterized protein</fullName>
    </submittedName>
</protein>
<name>A0A0E9TMX3_ANGAN</name>
<dbReference type="AlphaFoldDB" id="A0A0E9TMX3"/>
<proteinExistence type="predicted"/>
<organism evidence="1">
    <name type="scientific">Anguilla anguilla</name>
    <name type="common">European freshwater eel</name>
    <name type="synonym">Muraena anguilla</name>
    <dbReference type="NCBI Taxonomy" id="7936"/>
    <lineage>
        <taxon>Eukaryota</taxon>
        <taxon>Metazoa</taxon>
        <taxon>Chordata</taxon>
        <taxon>Craniata</taxon>
        <taxon>Vertebrata</taxon>
        <taxon>Euteleostomi</taxon>
        <taxon>Actinopterygii</taxon>
        <taxon>Neopterygii</taxon>
        <taxon>Teleostei</taxon>
        <taxon>Anguilliformes</taxon>
        <taxon>Anguillidae</taxon>
        <taxon>Anguilla</taxon>
    </lineage>
</organism>